<dbReference type="InterPro" id="IPR014020">
    <property type="entry name" value="Tensin_C2-dom"/>
</dbReference>
<dbReference type="Gene3D" id="3.90.190.10">
    <property type="entry name" value="Protein tyrosine phosphatase superfamily"/>
    <property type="match status" value="1"/>
</dbReference>
<dbReference type="EMBL" id="JAUUTY010000004">
    <property type="protein sequence ID" value="KAK1648436.1"/>
    <property type="molecule type" value="Genomic_DNA"/>
</dbReference>
<feature type="compositionally biased region" description="Polar residues" evidence="2">
    <location>
        <begin position="525"/>
        <end position="537"/>
    </location>
</feature>
<dbReference type="InterPro" id="IPR029021">
    <property type="entry name" value="Prot-tyrosine_phosphatase-like"/>
</dbReference>
<feature type="compositionally biased region" description="Low complexity" evidence="2">
    <location>
        <begin position="408"/>
        <end position="419"/>
    </location>
</feature>
<dbReference type="GO" id="GO:0004721">
    <property type="term" value="F:phosphoprotein phosphatase activity"/>
    <property type="evidence" value="ECO:0007669"/>
    <property type="project" value="UniProtKB-KW"/>
</dbReference>
<accession>A0AAD8W9L3</accession>
<feature type="compositionally biased region" description="Polar residues" evidence="2">
    <location>
        <begin position="720"/>
        <end position="730"/>
    </location>
</feature>
<reference evidence="4" key="1">
    <citation type="submission" date="2023-07" db="EMBL/GenBank/DDBJ databases">
        <title>A chromosome-level genome assembly of Lolium multiflorum.</title>
        <authorList>
            <person name="Chen Y."/>
            <person name="Copetti D."/>
            <person name="Kolliker R."/>
            <person name="Studer B."/>
        </authorList>
    </citation>
    <scope>NUCLEOTIDE SEQUENCE</scope>
    <source>
        <strain evidence="4">02402/16</strain>
        <tissue evidence="4">Leaf</tissue>
    </source>
</reference>
<protein>
    <recommendedName>
        <fullName evidence="3">C2 tensin-type domain-containing protein</fullName>
    </recommendedName>
</protein>
<evidence type="ECO:0000259" key="3">
    <source>
        <dbReference type="PROSITE" id="PS51182"/>
    </source>
</evidence>
<gene>
    <name evidence="4" type="ORF">QYE76_066241</name>
</gene>
<sequence>MALMRKLFARKAMDGLSPVSERVFVFNSCMSTEALDEDIHKDYLTSTIIQLKGSNPYASLMVINFAAAPTGTDAVHSLLRQGTTAVVTDYPSRYAGCPLLSLPMIRTFLGSCVDWLVSGHQRNILLMHCDGRNGAAWPVLAFAMASLLVYIEEAAPEQRTLDAVYGRAPVEMLSTGSPLDPRPSHLRYLQYVARLRDKGSLIGIAKQEPFALDCLIFRAVPDFDGGGGCRPVVRVHGESRLPHTDVSPEVLFSTPRIKQQFKHYKQVDCAVIKADIGCQIQGDVVIECIHVGDENHEDIMFRIMFNTCFLRSNMMVFTLDDIDLPWNGSKEKFQQDFKIEVFFSEVELSDIDESHDDCELSSLGNADEFYDFDEILIDSDFDLKDHEWHGETSRQGYSQEADLHTEGSETGASDSASGSSEERGDDDDIGASDSASNSSEEKGGISTDDEDGLIHGGNVTRQSKDPRLGETSYLLEVGSSSSIPPIVPTRSMDQEMSTSCQNNRSAQEGAIPEGLIPMQDGGRAGSTSSVNEVSQSKEAAYGALNPQPMRKTRQKQADLLEGGSSSSIPPIVPTSNMDEEMPISSQINTSAHGAVPEGQIPMQEGGNEVSQSNEAAYGALNHQPMRKTRQKQAAIISPVPIIRKKIRKDTGSDDKNPAISNRAASQKGALVATSSSRGSTPQAKTTSSPPKEYDIANRLKQGAAQARRTSNLSKEHLKHSSQQQARGDSTAQKNFANGTATRFPEAGLLHYCFYEVLLLSEFANDSARSALCKQGAQISK</sequence>
<evidence type="ECO:0000256" key="2">
    <source>
        <dbReference type="SAM" id="MobiDB-lite"/>
    </source>
</evidence>
<dbReference type="PANTHER" id="PTHR45733">
    <property type="entry name" value="FORMIN-J"/>
    <property type="match status" value="1"/>
</dbReference>
<feature type="compositionally biased region" description="Polar residues" evidence="2">
    <location>
        <begin position="672"/>
        <end position="689"/>
    </location>
</feature>
<dbReference type="InterPro" id="IPR035892">
    <property type="entry name" value="C2_domain_sf"/>
</dbReference>
<feature type="compositionally biased region" description="Polar residues" evidence="2">
    <location>
        <begin position="494"/>
        <end position="506"/>
    </location>
</feature>
<dbReference type="PROSITE" id="PS51182">
    <property type="entry name" value="C2_TENSIN"/>
    <property type="match status" value="1"/>
</dbReference>
<comment type="caution">
    <text evidence="4">The sequence shown here is derived from an EMBL/GenBank/DDBJ whole genome shotgun (WGS) entry which is preliminary data.</text>
</comment>
<evidence type="ECO:0000313" key="5">
    <source>
        <dbReference type="Proteomes" id="UP001231189"/>
    </source>
</evidence>
<feature type="domain" description="C2 tensin-type" evidence="3">
    <location>
        <begin position="207"/>
        <end position="346"/>
    </location>
</feature>
<feature type="region of interest" description="Disordered" evidence="2">
    <location>
        <begin position="593"/>
        <end position="730"/>
    </location>
</feature>
<organism evidence="4 5">
    <name type="scientific">Lolium multiflorum</name>
    <name type="common">Italian ryegrass</name>
    <name type="synonym">Lolium perenne subsp. multiflorum</name>
    <dbReference type="NCBI Taxonomy" id="4521"/>
    <lineage>
        <taxon>Eukaryota</taxon>
        <taxon>Viridiplantae</taxon>
        <taxon>Streptophyta</taxon>
        <taxon>Embryophyta</taxon>
        <taxon>Tracheophyta</taxon>
        <taxon>Spermatophyta</taxon>
        <taxon>Magnoliopsida</taxon>
        <taxon>Liliopsida</taxon>
        <taxon>Poales</taxon>
        <taxon>Poaceae</taxon>
        <taxon>BOP clade</taxon>
        <taxon>Pooideae</taxon>
        <taxon>Poodae</taxon>
        <taxon>Poeae</taxon>
        <taxon>Poeae Chloroplast Group 2 (Poeae type)</taxon>
        <taxon>Loliodinae</taxon>
        <taxon>Loliinae</taxon>
        <taxon>Lolium</taxon>
    </lineage>
</organism>
<keyword evidence="5" id="KW-1185">Reference proteome</keyword>
<dbReference type="SMART" id="SM01326">
    <property type="entry name" value="PTEN_C2"/>
    <property type="match status" value="1"/>
</dbReference>
<dbReference type="Gene3D" id="2.60.40.1110">
    <property type="match status" value="1"/>
</dbReference>
<dbReference type="Pfam" id="PF10409">
    <property type="entry name" value="PTEN_C2"/>
    <property type="match status" value="1"/>
</dbReference>
<feature type="region of interest" description="Disordered" evidence="2">
    <location>
        <begin position="390"/>
        <end position="578"/>
    </location>
</feature>
<evidence type="ECO:0000313" key="4">
    <source>
        <dbReference type="EMBL" id="KAK1648436.1"/>
    </source>
</evidence>
<dbReference type="SUPFAM" id="SSF49562">
    <property type="entry name" value="C2 domain (Calcium/lipid-binding domain, CaLB)"/>
    <property type="match status" value="1"/>
</dbReference>
<proteinExistence type="predicted"/>
<keyword evidence="1" id="KW-0378">Hydrolase</keyword>
<dbReference type="InterPro" id="IPR051144">
    <property type="entry name" value="Formin_homology_domain"/>
</dbReference>
<evidence type="ECO:0000256" key="1">
    <source>
        <dbReference type="ARBA" id="ARBA00022912"/>
    </source>
</evidence>
<dbReference type="PANTHER" id="PTHR45733:SF13">
    <property type="entry name" value="OS03G0428400 PROTEIN"/>
    <property type="match status" value="1"/>
</dbReference>
<name>A0AAD8W9L3_LOLMU</name>
<dbReference type="Proteomes" id="UP001231189">
    <property type="component" value="Unassembled WGS sequence"/>
</dbReference>
<keyword evidence="1" id="KW-0904">Protein phosphatase</keyword>
<dbReference type="AlphaFoldDB" id="A0AAD8W9L3"/>